<accession>A0A519BM47</accession>
<dbReference type="AlphaFoldDB" id="A0A519BM47"/>
<keyword evidence="1" id="KW-0812">Transmembrane</keyword>
<dbReference type="Proteomes" id="UP000319296">
    <property type="component" value="Unassembled WGS sequence"/>
</dbReference>
<evidence type="ECO:0000313" key="2">
    <source>
        <dbReference type="EMBL" id="RZD18325.1"/>
    </source>
</evidence>
<evidence type="ECO:0000256" key="1">
    <source>
        <dbReference type="SAM" id="Phobius"/>
    </source>
</evidence>
<keyword evidence="1" id="KW-0472">Membrane</keyword>
<dbReference type="EMBL" id="SGBB01000011">
    <property type="protein sequence ID" value="RZD18325.1"/>
    <property type="molecule type" value="Genomic_DNA"/>
</dbReference>
<evidence type="ECO:0000313" key="3">
    <source>
        <dbReference type="Proteomes" id="UP000319296"/>
    </source>
</evidence>
<comment type="caution">
    <text evidence="2">The sequence shown here is derived from an EMBL/GenBank/DDBJ whole genome shotgun (WGS) entry which is preliminary data.</text>
</comment>
<reference evidence="2 3" key="1">
    <citation type="journal article" date="2019" name="ISME J.">
        <title>Insights into ecological role of a new deltaproteobacterial order Candidatus Acidulodesulfobacterales by metagenomics and metatranscriptomics.</title>
        <authorList>
            <person name="Tan S."/>
            <person name="Liu J."/>
            <person name="Fang Y."/>
            <person name="Hedlund B.P."/>
            <person name="Lian Z.H."/>
            <person name="Huang L.Y."/>
            <person name="Li J.T."/>
            <person name="Huang L.N."/>
            <person name="Li W.J."/>
            <person name="Jiang H.C."/>
            <person name="Dong H.L."/>
            <person name="Shu W.S."/>
        </authorList>
    </citation>
    <scope>NUCLEOTIDE SEQUENCE [LARGE SCALE GENOMIC DNA]</scope>
    <source>
        <strain evidence="2">AP1</strain>
    </source>
</reference>
<feature type="transmembrane region" description="Helical" evidence="1">
    <location>
        <begin position="166"/>
        <end position="188"/>
    </location>
</feature>
<sequence length="190" mass="21980">MRDSFTKNEQRILREINDNNLKEKENGVFLSNIIDNNLRNAKIIFSSNQSVAIKFNSGNSQNPQSEKELIKILNFIIEAIMLLNEFEKEGFISLFSTINIGSYPHSYGQLIENTSENIEHIIPDGDFKNLMIGCFQNKIFSSLALNEFIDNGFITKEEKRFKHMRFFNIILISANTILILVTFFAIFLQK</sequence>
<organism evidence="2 3">
    <name type="scientific">Candidatus Acididesulfobacter diazotrophicus</name>
    <dbReference type="NCBI Taxonomy" id="2597226"/>
    <lineage>
        <taxon>Bacteria</taxon>
        <taxon>Deltaproteobacteria</taxon>
        <taxon>Candidatus Acidulodesulfobacterales</taxon>
        <taxon>Candidatus Acididesulfobacter</taxon>
    </lineage>
</organism>
<gene>
    <name evidence="2" type="ORF">EVG15_06915</name>
</gene>
<proteinExistence type="predicted"/>
<keyword evidence="1" id="KW-1133">Transmembrane helix</keyword>
<protein>
    <submittedName>
        <fullName evidence="2">Uncharacterized protein</fullName>
    </submittedName>
</protein>
<name>A0A519BM47_9DELT</name>